<dbReference type="Proteomes" id="UP001597111">
    <property type="component" value="Unassembled WGS sequence"/>
</dbReference>
<evidence type="ECO:0000256" key="1">
    <source>
        <dbReference type="SAM" id="Phobius"/>
    </source>
</evidence>
<comment type="caution">
    <text evidence="3">The sequence shown here is derived from an EMBL/GenBank/DDBJ whole genome shotgun (WGS) entry which is preliminary data.</text>
</comment>
<name>A0ABD6B6X3_9EURY</name>
<dbReference type="EMBL" id="JBHUDH010000114">
    <property type="protein sequence ID" value="MFD1526648.1"/>
    <property type="molecule type" value="Genomic_DNA"/>
</dbReference>
<keyword evidence="1" id="KW-0812">Transmembrane</keyword>
<evidence type="ECO:0000313" key="4">
    <source>
        <dbReference type="Proteomes" id="UP001597111"/>
    </source>
</evidence>
<protein>
    <submittedName>
        <fullName evidence="3">Archaellin/type IV pilin N-terminal domain-containing protein</fullName>
    </submittedName>
</protein>
<feature type="transmembrane region" description="Helical" evidence="1">
    <location>
        <begin position="12"/>
        <end position="33"/>
    </location>
</feature>
<dbReference type="RefSeq" id="WP_379730692.1">
    <property type="nucleotide sequence ID" value="NZ_JBHSWZ010000016.1"/>
</dbReference>
<proteinExistence type="predicted"/>
<evidence type="ECO:0000259" key="2">
    <source>
        <dbReference type="Pfam" id="PF23985"/>
    </source>
</evidence>
<gene>
    <name evidence="3" type="ORF">ACFR9S_10120</name>
</gene>
<organism evidence="3 4">
    <name type="scientific">Halolamina salina</name>
    <dbReference type="NCBI Taxonomy" id="1220023"/>
    <lineage>
        <taxon>Archaea</taxon>
        <taxon>Methanobacteriati</taxon>
        <taxon>Methanobacteriota</taxon>
        <taxon>Stenosarchaea group</taxon>
        <taxon>Halobacteria</taxon>
        <taxon>Halobacteriales</taxon>
        <taxon>Haloferacaceae</taxon>
    </lineage>
</organism>
<keyword evidence="4" id="KW-1185">Reference proteome</keyword>
<feature type="domain" description="DUF7308" evidence="2">
    <location>
        <begin position="267"/>
        <end position="443"/>
    </location>
</feature>
<dbReference type="AlphaFoldDB" id="A0ABD6B6X3"/>
<sequence>MVSETDRGVSSVVGVVLLLGITIIGTGAVVGIGSQAFADAERTATTSQAGHALTQFDSKAAIVALGESSSQRVDLGPSGDGEFVAENDSGWIRVVHHNATGSGNEEQIYNASLGSVSYRNGDTEIAYQGGGVWERRGNGSVMRSPPEFNYRRATLTLPAIRVTTEGQASGRTTGVVTQANDSRRVFPNSSASYPDGTAYDNPITAGNVTVTVQSRFYEGWAEFFRSRTSGEVTVDHDSQRATVELVTPDTIGKFEMLEVLGEDGVTARGKAPGHTLSDFNVTLETEGNGNSFNNQEVDFTVTSGSKTLTYNIVTSKGCKQGVGPLSVTVTYANSSASQEWKNSSVPGSSGPIRLDCNGDDGTLVLDFTSSQSLEYQGSQNVTFGHDDAPNEPRTFETGDSTTIDQLSNHYVALMGDDFTLSADLKSSGSQLDKTASTGVIDYDTDGRKYIAYLHVTENEIEVELE</sequence>
<dbReference type="InterPro" id="IPR055713">
    <property type="entry name" value="DUF7289"/>
</dbReference>
<dbReference type="InterPro" id="IPR055732">
    <property type="entry name" value="DUF7308"/>
</dbReference>
<dbReference type="Pfam" id="PF23960">
    <property type="entry name" value="DUF7289"/>
    <property type="match status" value="1"/>
</dbReference>
<dbReference type="NCBIfam" id="TIGR02537">
    <property type="entry name" value="arch_flag_Nterm"/>
    <property type="match status" value="1"/>
</dbReference>
<keyword evidence="1" id="KW-1133">Transmembrane helix</keyword>
<accession>A0ABD6B6X3</accession>
<reference evidence="3 4" key="1">
    <citation type="journal article" date="2019" name="Int. J. Syst. Evol. Microbiol.">
        <title>The Global Catalogue of Microorganisms (GCM) 10K type strain sequencing project: providing services to taxonomists for standard genome sequencing and annotation.</title>
        <authorList>
            <consortium name="The Broad Institute Genomics Platform"/>
            <consortium name="The Broad Institute Genome Sequencing Center for Infectious Disease"/>
            <person name="Wu L."/>
            <person name="Ma J."/>
        </authorList>
    </citation>
    <scope>NUCLEOTIDE SEQUENCE [LARGE SCALE GENOMIC DNA]</scope>
    <source>
        <strain evidence="3 4">CGMCC 1.12285</strain>
    </source>
</reference>
<evidence type="ECO:0000313" key="3">
    <source>
        <dbReference type="EMBL" id="MFD1526648.1"/>
    </source>
</evidence>
<keyword evidence="1" id="KW-0472">Membrane</keyword>
<dbReference type="Pfam" id="PF23985">
    <property type="entry name" value="DUF7308"/>
    <property type="match status" value="1"/>
</dbReference>
<dbReference type="InterPro" id="IPR013373">
    <property type="entry name" value="Flagellin/pilin_N_arc"/>
</dbReference>